<dbReference type="STRING" id="1548.CSCA_1415"/>
<reference evidence="1 2" key="1">
    <citation type="journal article" date="2015" name="J. Biotechnol.">
        <title>Complete genome sequence of a malodorant-producing acetogen, Clostridium scatologenes ATCC 25775(T).</title>
        <authorList>
            <person name="Zhu Z."/>
            <person name="Guo T."/>
            <person name="Zheng H."/>
            <person name="Song T."/>
            <person name="Ouyang P."/>
            <person name="Xie J."/>
        </authorList>
    </citation>
    <scope>NUCLEOTIDE SEQUENCE [LARGE SCALE GENOMIC DNA]</scope>
    <source>
        <strain evidence="1 2">ATCC 25775</strain>
    </source>
</reference>
<organism evidence="1 2">
    <name type="scientific">Clostridium scatologenes</name>
    <dbReference type="NCBI Taxonomy" id="1548"/>
    <lineage>
        <taxon>Bacteria</taxon>
        <taxon>Bacillati</taxon>
        <taxon>Bacillota</taxon>
        <taxon>Clostridia</taxon>
        <taxon>Eubacteriales</taxon>
        <taxon>Clostridiaceae</taxon>
        <taxon>Clostridium</taxon>
    </lineage>
</organism>
<keyword evidence="2" id="KW-1185">Reference proteome</keyword>
<protein>
    <submittedName>
        <fullName evidence="1">Uncharacterized protein</fullName>
    </submittedName>
</protein>
<proteinExistence type="predicted"/>
<evidence type="ECO:0000313" key="1">
    <source>
        <dbReference type="EMBL" id="AKA68540.1"/>
    </source>
</evidence>
<sequence>MKAEDIDKIKENVQRAEEIRATIKNIDYTLNVAKEWDNVEVSIPFTHTNFLVDKVDFNILSVLLNKAREKLKKELESL</sequence>
<dbReference type="AlphaFoldDB" id="A0A0E3M5T7"/>
<evidence type="ECO:0000313" key="2">
    <source>
        <dbReference type="Proteomes" id="UP000033115"/>
    </source>
</evidence>
<accession>A0A0E3M5T7</accession>
<dbReference type="Proteomes" id="UP000033115">
    <property type="component" value="Chromosome"/>
</dbReference>
<dbReference type="RefSeq" id="WP_029159967.1">
    <property type="nucleotide sequence ID" value="NZ_CP009933.1"/>
</dbReference>
<dbReference type="KEGG" id="csq:CSCA_1415"/>
<gene>
    <name evidence="1" type="ORF">CSCA_1415</name>
</gene>
<dbReference type="EMBL" id="CP009933">
    <property type="protein sequence ID" value="AKA68540.1"/>
    <property type="molecule type" value="Genomic_DNA"/>
</dbReference>
<dbReference type="HOGENOM" id="CLU_2615835_0_0_9"/>
<name>A0A0E3M5T7_CLOSL</name>